<accession>A0A240AEJ8</accession>
<dbReference type="GO" id="GO:0007059">
    <property type="term" value="P:chromosome segregation"/>
    <property type="evidence" value="ECO:0007669"/>
    <property type="project" value="UniProtKB-KW"/>
</dbReference>
<dbReference type="RefSeq" id="WP_095090000.1">
    <property type="nucleotide sequence ID" value="NZ_BMDM01000008.1"/>
</dbReference>
<reference evidence="6 7" key="1">
    <citation type="submission" date="2017-06" db="EMBL/GenBank/DDBJ databases">
        <authorList>
            <consortium name="Pathogen Informatics"/>
        </authorList>
    </citation>
    <scope>NUCLEOTIDE SEQUENCE [LARGE SCALE GENOMIC DNA]</scope>
    <source>
        <strain evidence="6 7">NCTC13839</strain>
    </source>
</reference>
<dbReference type="InterPro" id="IPR001387">
    <property type="entry name" value="Cro/C1-type_HTH"/>
</dbReference>
<dbReference type="InterPro" id="IPR003115">
    <property type="entry name" value="ParB_N"/>
</dbReference>
<dbReference type="InterPro" id="IPR050336">
    <property type="entry name" value="Chromosome_partition/occlusion"/>
</dbReference>
<dbReference type="Pfam" id="PF17762">
    <property type="entry name" value="HTH_ParB"/>
    <property type="match status" value="1"/>
</dbReference>
<dbReference type="FunFam" id="3.90.1530.30:FF:000001">
    <property type="entry name" value="Chromosome partitioning protein ParB"/>
    <property type="match status" value="1"/>
</dbReference>
<evidence type="ECO:0000256" key="3">
    <source>
        <dbReference type="ARBA" id="ARBA00022829"/>
    </source>
</evidence>
<keyword evidence="4" id="KW-0238">DNA-binding</keyword>
<evidence type="ECO:0000313" key="7">
    <source>
        <dbReference type="Proteomes" id="UP000242084"/>
    </source>
</evidence>
<evidence type="ECO:0000256" key="2">
    <source>
        <dbReference type="ARBA" id="ARBA00006295"/>
    </source>
</evidence>
<feature type="domain" description="HTH cro/C1-type" evidence="5">
    <location>
        <begin position="130"/>
        <end position="183"/>
    </location>
</feature>
<dbReference type="InterPro" id="IPR041468">
    <property type="entry name" value="HTH_ParB/Spo0J"/>
</dbReference>
<keyword evidence="3" id="KW-0159">Chromosome partition</keyword>
<dbReference type="EMBL" id="LT906462">
    <property type="protein sequence ID" value="SNV81841.1"/>
    <property type="molecule type" value="Genomic_DNA"/>
</dbReference>
<dbReference type="PANTHER" id="PTHR33375:SF1">
    <property type="entry name" value="CHROMOSOME-PARTITIONING PROTEIN PARB-RELATED"/>
    <property type="match status" value="1"/>
</dbReference>
<dbReference type="SUPFAM" id="SSF109709">
    <property type="entry name" value="KorB DNA-binding domain-like"/>
    <property type="match status" value="1"/>
</dbReference>
<name>A0A240AEJ8_9STAP</name>
<dbReference type="NCBIfam" id="TIGR00180">
    <property type="entry name" value="parB_part"/>
    <property type="match status" value="1"/>
</dbReference>
<sequence>MKERNQELAQKISYNHSNDQIIDIPLSKLRRNPYQPRHYFDEEALKDLTQSIEQHGVLQPIVVRETIKGFDIVVGERRFRASKLAGKDTVPAIIKVLTDEEMLELAIIENLQRENLKPLEEAKSYATMMEELNLKQQEVADRLGKSRSYIANVLRLLNLPPSVKTLINDDKISSAHGRTLLGLERQQSIPHVAQKVVSEGMSVRALEEYVKLLNANKNTKQHHKNDKKPQFLVKHEHKLKEKYGTNIEISKTNKKGKISLEFNSESEYKRIIELLLEE</sequence>
<dbReference type="SMART" id="SM00470">
    <property type="entry name" value="ParB"/>
    <property type="match status" value="1"/>
</dbReference>
<dbReference type="GO" id="GO:0005694">
    <property type="term" value="C:chromosome"/>
    <property type="evidence" value="ECO:0007669"/>
    <property type="project" value="TreeGrafter"/>
</dbReference>
<protein>
    <submittedName>
        <fullName evidence="6">Transcriptional regulator</fullName>
    </submittedName>
</protein>
<gene>
    <name evidence="6" type="primary">parB_1</name>
    <name evidence="6" type="ORF">SAMEA4384403_02477</name>
</gene>
<dbReference type="GO" id="GO:0003677">
    <property type="term" value="F:DNA binding"/>
    <property type="evidence" value="ECO:0007669"/>
    <property type="project" value="UniProtKB-KW"/>
</dbReference>
<dbReference type="KEGG" id="sste:SAMEA4384403_2477"/>
<dbReference type="InterPro" id="IPR004437">
    <property type="entry name" value="ParB/RepB/Spo0J"/>
</dbReference>
<dbReference type="SUPFAM" id="SSF110849">
    <property type="entry name" value="ParB/Sulfiredoxin"/>
    <property type="match status" value="1"/>
</dbReference>
<dbReference type="Proteomes" id="UP000242084">
    <property type="component" value="Chromosome 1"/>
</dbReference>
<comment type="subcellular location">
    <subcellularLocation>
        <location evidence="1">Cytoplasm</location>
        <location evidence="1">Nucleoid</location>
    </subcellularLocation>
</comment>
<dbReference type="FunFam" id="1.10.10.2830:FF:000001">
    <property type="entry name" value="Chromosome partitioning protein ParB"/>
    <property type="match status" value="1"/>
</dbReference>
<dbReference type="GO" id="GO:0045881">
    <property type="term" value="P:positive regulation of sporulation resulting in formation of a cellular spore"/>
    <property type="evidence" value="ECO:0007669"/>
    <property type="project" value="TreeGrafter"/>
</dbReference>
<dbReference type="Pfam" id="PF02195">
    <property type="entry name" value="ParB_N"/>
    <property type="match status" value="1"/>
</dbReference>
<dbReference type="InterPro" id="IPR036086">
    <property type="entry name" value="ParB/Sulfiredoxin_sf"/>
</dbReference>
<evidence type="ECO:0000313" key="6">
    <source>
        <dbReference type="EMBL" id="SNV81841.1"/>
    </source>
</evidence>
<evidence type="ECO:0000256" key="1">
    <source>
        <dbReference type="ARBA" id="ARBA00004453"/>
    </source>
</evidence>
<dbReference type="GO" id="GO:0009295">
    <property type="term" value="C:nucleoid"/>
    <property type="evidence" value="ECO:0007669"/>
    <property type="project" value="UniProtKB-SubCell"/>
</dbReference>
<dbReference type="PANTHER" id="PTHR33375">
    <property type="entry name" value="CHROMOSOME-PARTITIONING PROTEIN PARB-RELATED"/>
    <property type="match status" value="1"/>
</dbReference>
<organism evidence="6 7">
    <name type="scientific">Mammaliicoccus stepanovicii</name>
    <dbReference type="NCBI Taxonomy" id="643214"/>
    <lineage>
        <taxon>Bacteria</taxon>
        <taxon>Bacillati</taxon>
        <taxon>Bacillota</taxon>
        <taxon>Bacilli</taxon>
        <taxon>Bacillales</taxon>
        <taxon>Staphylococcaceae</taxon>
        <taxon>Mammaliicoccus</taxon>
    </lineage>
</organism>
<dbReference type="Gene3D" id="1.10.10.2830">
    <property type="match status" value="1"/>
</dbReference>
<keyword evidence="7" id="KW-1185">Reference proteome</keyword>
<dbReference type="Gene3D" id="3.90.1530.30">
    <property type="match status" value="1"/>
</dbReference>
<dbReference type="AlphaFoldDB" id="A0A240AEJ8"/>
<comment type="similarity">
    <text evidence="2">Belongs to the ParB family.</text>
</comment>
<dbReference type="OrthoDB" id="9802051at2"/>
<dbReference type="PROSITE" id="PS50943">
    <property type="entry name" value="HTH_CROC1"/>
    <property type="match status" value="1"/>
</dbReference>
<evidence type="ECO:0000259" key="5">
    <source>
        <dbReference type="PROSITE" id="PS50943"/>
    </source>
</evidence>
<proteinExistence type="inferred from homology"/>
<dbReference type="CDD" id="cd16393">
    <property type="entry name" value="SPO0J_N"/>
    <property type="match status" value="1"/>
</dbReference>
<evidence type="ECO:0000256" key="4">
    <source>
        <dbReference type="ARBA" id="ARBA00023125"/>
    </source>
</evidence>